<keyword evidence="1" id="KW-0805">Transcription regulation</keyword>
<dbReference type="SUPFAM" id="SSF46689">
    <property type="entry name" value="Homeodomain-like"/>
    <property type="match status" value="1"/>
</dbReference>
<dbReference type="PROSITE" id="PS01081">
    <property type="entry name" value="HTH_TETR_1"/>
    <property type="match status" value="1"/>
</dbReference>
<evidence type="ECO:0000313" key="6">
    <source>
        <dbReference type="EMBL" id="NMN97720.1"/>
    </source>
</evidence>
<comment type="caution">
    <text evidence="6">The sequence shown here is derived from an EMBL/GenBank/DDBJ whole genome shotgun (WGS) entry which is preliminary data.</text>
</comment>
<evidence type="ECO:0000256" key="4">
    <source>
        <dbReference type="PROSITE-ProRule" id="PRU00335"/>
    </source>
</evidence>
<sequence length="198" mass="22255">MPSSEGSMRDRILRVALELFTEQGYDGTSLREIAERLNVTKAALYYHFKSKEALLLSLMEELKESIDALVDWAREQEFSAEFQAEILERLADLFYGDASRIVRLLQENQPVIRSIAAEKQGIGGPKPGEWVFQILDLLTPADADLYQRTRIRTALMAIVFGSFASRRLDGTGPEVSPEEHKKVSLAVARELLDGQLGQ</sequence>
<dbReference type="Pfam" id="PF00440">
    <property type="entry name" value="TetR_N"/>
    <property type="match status" value="1"/>
</dbReference>
<dbReference type="PANTHER" id="PTHR30055:SF234">
    <property type="entry name" value="HTH-TYPE TRANSCRIPTIONAL REGULATOR BETI"/>
    <property type="match status" value="1"/>
</dbReference>
<evidence type="ECO:0000313" key="7">
    <source>
        <dbReference type="Proteomes" id="UP000535543"/>
    </source>
</evidence>
<dbReference type="GO" id="GO:0000976">
    <property type="term" value="F:transcription cis-regulatory region binding"/>
    <property type="evidence" value="ECO:0007669"/>
    <property type="project" value="TreeGrafter"/>
</dbReference>
<evidence type="ECO:0000256" key="1">
    <source>
        <dbReference type="ARBA" id="ARBA00023015"/>
    </source>
</evidence>
<dbReference type="PRINTS" id="PR00455">
    <property type="entry name" value="HTHTETR"/>
</dbReference>
<organism evidence="6 7">
    <name type="scientific">Antrihabitans stalactiti</name>
    <dbReference type="NCBI Taxonomy" id="2584121"/>
    <lineage>
        <taxon>Bacteria</taxon>
        <taxon>Bacillati</taxon>
        <taxon>Actinomycetota</taxon>
        <taxon>Actinomycetes</taxon>
        <taxon>Mycobacteriales</taxon>
        <taxon>Nocardiaceae</taxon>
        <taxon>Antrihabitans</taxon>
    </lineage>
</organism>
<dbReference type="InterPro" id="IPR009057">
    <property type="entry name" value="Homeodomain-like_sf"/>
</dbReference>
<dbReference type="EMBL" id="VCQU01000008">
    <property type="protein sequence ID" value="NMN97720.1"/>
    <property type="molecule type" value="Genomic_DNA"/>
</dbReference>
<dbReference type="PROSITE" id="PS50977">
    <property type="entry name" value="HTH_TETR_2"/>
    <property type="match status" value="1"/>
</dbReference>
<feature type="DNA-binding region" description="H-T-H motif" evidence="4">
    <location>
        <begin position="29"/>
        <end position="48"/>
    </location>
</feature>
<dbReference type="AlphaFoldDB" id="A0A848KN43"/>
<evidence type="ECO:0000259" key="5">
    <source>
        <dbReference type="PROSITE" id="PS50977"/>
    </source>
</evidence>
<evidence type="ECO:0000256" key="3">
    <source>
        <dbReference type="ARBA" id="ARBA00023163"/>
    </source>
</evidence>
<evidence type="ECO:0000256" key="2">
    <source>
        <dbReference type="ARBA" id="ARBA00023125"/>
    </source>
</evidence>
<name>A0A848KN43_9NOCA</name>
<keyword evidence="3" id="KW-0804">Transcription</keyword>
<protein>
    <submittedName>
        <fullName evidence="6">TetR/AcrR family transcriptional regulator</fullName>
    </submittedName>
</protein>
<dbReference type="InterPro" id="IPR001647">
    <property type="entry name" value="HTH_TetR"/>
</dbReference>
<dbReference type="GO" id="GO:0045892">
    <property type="term" value="P:negative regulation of DNA-templated transcription"/>
    <property type="evidence" value="ECO:0007669"/>
    <property type="project" value="UniProtKB-ARBA"/>
</dbReference>
<keyword evidence="7" id="KW-1185">Reference proteome</keyword>
<dbReference type="PANTHER" id="PTHR30055">
    <property type="entry name" value="HTH-TYPE TRANSCRIPTIONAL REGULATOR RUTR"/>
    <property type="match status" value="1"/>
</dbReference>
<feature type="domain" description="HTH tetR-type" evidence="5">
    <location>
        <begin position="6"/>
        <end position="66"/>
    </location>
</feature>
<dbReference type="InterPro" id="IPR050109">
    <property type="entry name" value="HTH-type_TetR-like_transc_reg"/>
</dbReference>
<reference evidence="6 7" key="1">
    <citation type="submission" date="2019-05" db="EMBL/GenBank/DDBJ databases">
        <authorList>
            <person name="Lee S.D."/>
        </authorList>
    </citation>
    <scope>NUCLEOTIDE SEQUENCE [LARGE SCALE GENOMIC DNA]</scope>
    <source>
        <strain evidence="6 7">YC2-7</strain>
    </source>
</reference>
<gene>
    <name evidence="6" type="ORF">FGL95_22035</name>
</gene>
<keyword evidence="2 4" id="KW-0238">DNA-binding</keyword>
<dbReference type="Gene3D" id="1.10.357.10">
    <property type="entry name" value="Tetracycline Repressor, domain 2"/>
    <property type="match status" value="1"/>
</dbReference>
<dbReference type="FunFam" id="1.10.10.60:FF:000141">
    <property type="entry name" value="TetR family transcriptional regulator"/>
    <property type="match status" value="1"/>
</dbReference>
<dbReference type="GO" id="GO:0003700">
    <property type="term" value="F:DNA-binding transcription factor activity"/>
    <property type="evidence" value="ECO:0007669"/>
    <property type="project" value="TreeGrafter"/>
</dbReference>
<accession>A0A848KN43</accession>
<reference evidence="6 7" key="2">
    <citation type="submission" date="2020-06" db="EMBL/GenBank/DDBJ databases">
        <title>Antribacter stalactiti gen. nov., sp. nov., a new member of the family Nacardiaceae isolated from a cave.</title>
        <authorList>
            <person name="Kim I.S."/>
        </authorList>
    </citation>
    <scope>NUCLEOTIDE SEQUENCE [LARGE SCALE GENOMIC DNA]</scope>
    <source>
        <strain evidence="6 7">YC2-7</strain>
    </source>
</reference>
<dbReference type="InterPro" id="IPR023772">
    <property type="entry name" value="DNA-bd_HTH_TetR-type_CS"/>
</dbReference>
<proteinExistence type="predicted"/>
<dbReference type="Proteomes" id="UP000535543">
    <property type="component" value="Unassembled WGS sequence"/>
</dbReference>